<accession>A0A9P4H2P8</accession>
<reference evidence="3" key="1">
    <citation type="journal article" date="2020" name="Stud. Mycol.">
        <title>101 Dothideomycetes genomes: a test case for predicting lifestyles and emergence of pathogens.</title>
        <authorList>
            <person name="Haridas S."/>
            <person name="Albert R."/>
            <person name="Binder M."/>
            <person name="Bloem J."/>
            <person name="Labutti K."/>
            <person name="Salamov A."/>
            <person name="Andreopoulos B."/>
            <person name="Baker S."/>
            <person name="Barry K."/>
            <person name="Bills G."/>
            <person name="Bluhm B."/>
            <person name="Cannon C."/>
            <person name="Castanera R."/>
            <person name="Culley D."/>
            <person name="Daum C."/>
            <person name="Ezra D."/>
            <person name="Gonzalez J."/>
            <person name="Henrissat B."/>
            <person name="Kuo A."/>
            <person name="Liang C."/>
            <person name="Lipzen A."/>
            <person name="Lutzoni F."/>
            <person name="Magnuson J."/>
            <person name="Mondo S."/>
            <person name="Nolan M."/>
            <person name="Ohm R."/>
            <person name="Pangilinan J."/>
            <person name="Park H.-J."/>
            <person name="Ramirez L."/>
            <person name="Alfaro M."/>
            <person name="Sun H."/>
            <person name="Tritt A."/>
            <person name="Yoshinaga Y."/>
            <person name="Zwiers L.-H."/>
            <person name="Turgeon B."/>
            <person name="Goodwin S."/>
            <person name="Spatafora J."/>
            <person name="Crous P."/>
            <person name="Grigoriev I."/>
        </authorList>
    </citation>
    <scope>NUCLEOTIDE SEQUENCE</scope>
    <source>
        <strain evidence="3">CBS 110217</strain>
    </source>
</reference>
<organism evidence="3 4">
    <name type="scientific">Setomelanomma holmii</name>
    <dbReference type="NCBI Taxonomy" id="210430"/>
    <lineage>
        <taxon>Eukaryota</taxon>
        <taxon>Fungi</taxon>
        <taxon>Dikarya</taxon>
        <taxon>Ascomycota</taxon>
        <taxon>Pezizomycotina</taxon>
        <taxon>Dothideomycetes</taxon>
        <taxon>Pleosporomycetidae</taxon>
        <taxon>Pleosporales</taxon>
        <taxon>Pleosporineae</taxon>
        <taxon>Phaeosphaeriaceae</taxon>
        <taxon>Setomelanomma</taxon>
    </lineage>
</organism>
<sequence length="328" mass="36239">MLTLENGGLVVASHYGCNTHGERSLFRVGNVDGGQQQLRFVLHTTPASWETSFKSIGVKMYHTLERHNLRSHNKPLRRQELGSRTSTRVDNRPTYALPEPTATSAADVNTLDLNHGLINEFLIGSANSSLQITCKNCFTYGSLDFSFAQFCWAPNATEIFEPPIALGVWLDGGEMTIVAHRMGARVEILTNITGNATMDVPLFEIPLIFGIPIRVFGAIGLLYAPTVHVDYALNGSIAFIYGFETDISDKSRLFIDMTDPTNSTITGFDETTITEISFQASVDVNTARIDVFLRHQVQAGLFFDKFGTGVGVGVYLDLPKYRAEFEKV</sequence>
<evidence type="ECO:0000259" key="2">
    <source>
        <dbReference type="Pfam" id="PF22974"/>
    </source>
</evidence>
<proteinExistence type="predicted"/>
<name>A0A9P4H2P8_9PLEO</name>
<protein>
    <recommendedName>
        <fullName evidence="2">DUF7029 domain-containing protein</fullName>
    </recommendedName>
</protein>
<dbReference type="InterPro" id="IPR054293">
    <property type="entry name" value="DUF7029"/>
</dbReference>
<evidence type="ECO:0000256" key="1">
    <source>
        <dbReference type="SAM" id="MobiDB-lite"/>
    </source>
</evidence>
<dbReference type="OrthoDB" id="5382170at2759"/>
<evidence type="ECO:0000313" key="4">
    <source>
        <dbReference type="Proteomes" id="UP000799777"/>
    </source>
</evidence>
<evidence type="ECO:0000313" key="3">
    <source>
        <dbReference type="EMBL" id="KAF2026545.1"/>
    </source>
</evidence>
<dbReference type="AlphaFoldDB" id="A0A9P4H2P8"/>
<feature type="region of interest" description="Disordered" evidence="1">
    <location>
        <begin position="69"/>
        <end position="97"/>
    </location>
</feature>
<dbReference type="EMBL" id="ML978241">
    <property type="protein sequence ID" value="KAF2026545.1"/>
    <property type="molecule type" value="Genomic_DNA"/>
</dbReference>
<feature type="domain" description="DUF7029" evidence="2">
    <location>
        <begin position="6"/>
        <end position="55"/>
    </location>
</feature>
<dbReference type="Pfam" id="PF22974">
    <property type="entry name" value="DUF7029"/>
    <property type="match status" value="1"/>
</dbReference>
<dbReference type="Proteomes" id="UP000799777">
    <property type="component" value="Unassembled WGS sequence"/>
</dbReference>
<gene>
    <name evidence="3" type="ORF">EK21DRAFT_115694</name>
</gene>
<comment type="caution">
    <text evidence="3">The sequence shown here is derived from an EMBL/GenBank/DDBJ whole genome shotgun (WGS) entry which is preliminary data.</text>
</comment>
<keyword evidence="4" id="KW-1185">Reference proteome</keyword>
<feature type="compositionally biased region" description="Basic and acidic residues" evidence="1">
    <location>
        <begin position="77"/>
        <end position="91"/>
    </location>
</feature>